<comment type="caution">
    <text evidence="4">The sequence shown here is derived from an EMBL/GenBank/DDBJ whole genome shotgun (WGS) entry which is preliminary data.</text>
</comment>
<keyword evidence="2" id="KW-1133">Transmembrane helix</keyword>
<dbReference type="AlphaFoldDB" id="A0A1Y3U6M6"/>
<keyword evidence="2" id="KW-0812">Transmembrane</keyword>
<keyword evidence="2" id="KW-0472">Membrane</keyword>
<organism evidence="4 5">
    <name type="scientific">Enorma massiliensis</name>
    <dbReference type="NCBI Taxonomy" id="1472761"/>
    <lineage>
        <taxon>Bacteria</taxon>
        <taxon>Bacillati</taxon>
        <taxon>Actinomycetota</taxon>
        <taxon>Coriobacteriia</taxon>
        <taxon>Coriobacteriales</taxon>
        <taxon>Coriobacteriaceae</taxon>
        <taxon>Enorma</taxon>
    </lineage>
</organism>
<evidence type="ECO:0000259" key="3">
    <source>
        <dbReference type="Pfam" id="PF12773"/>
    </source>
</evidence>
<evidence type="ECO:0000313" key="5">
    <source>
        <dbReference type="Proteomes" id="UP000196560"/>
    </source>
</evidence>
<dbReference type="InterPro" id="IPR025874">
    <property type="entry name" value="DZR"/>
</dbReference>
<sequence>MICPHCLKTIDDGATVCPHCHAEVASDAARPRLVFCDGCGARLSPHDRTCPKCGRPAPGILSTAASASDLAAGKTASFPRLTQAAIEAELPHAEPVTARSVLNDSLDPCATNVLDRNQLDAHLGAKGRSNDADPYHKRKRPIKAIVLSLLCIALVGGGAAFVALDPLGVMPSVYAWVQQSASDMFPSRAGMGGSSSTEDQQAEDAEGDSADDAQTEPLQDEALSDAAAFERLSAAYDAIVAINGGERFADAIDSFNASYLSSSLSARQQASTGAYDLREELQTIMDDLDSMQLAEGSAYEEDRDNVRQLAAWMYERIDAICASWDVSLSYPDGERMSQHQDEILKPMRAAGNTARDNYYAHVSEWEPEEK</sequence>
<dbReference type="Pfam" id="PF12773">
    <property type="entry name" value="DZR"/>
    <property type="match status" value="1"/>
</dbReference>
<dbReference type="STRING" id="1118060.GCA_000311845_01075"/>
<feature type="transmembrane region" description="Helical" evidence="2">
    <location>
        <begin position="144"/>
        <end position="164"/>
    </location>
</feature>
<feature type="domain" description="DZANK-type" evidence="3">
    <location>
        <begin position="3"/>
        <end position="54"/>
    </location>
</feature>
<dbReference type="RefSeq" id="WP_087185566.1">
    <property type="nucleotide sequence ID" value="NZ_NFHO01000001.1"/>
</dbReference>
<reference evidence="5" key="1">
    <citation type="submission" date="2017-04" db="EMBL/GenBank/DDBJ databases">
        <title>Function of individual gut microbiota members based on whole genome sequencing of pure cultures obtained from chicken caecum.</title>
        <authorList>
            <person name="Medvecky M."/>
            <person name="Cejkova D."/>
            <person name="Polansky O."/>
            <person name="Karasova D."/>
            <person name="Kubasova T."/>
            <person name="Cizek A."/>
            <person name="Rychlik I."/>
        </authorList>
    </citation>
    <scope>NUCLEOTIDE SEQUENCE [LARGE SCALE GENOMIC DNA]</scope>
    <source>
        <strain evidence="5">An70</strain>
    </source>
</reference>
<feature type="compositionally biased region" description="Acidic residues" evidence="1">
    <location>
        <begin position="200"/>
        <end position="217"/>
    </location>
</feature>
<proteinExistence type="predicted"/>
<feature type="region of interest" description="Disordered" evidence="1">
    <location>
        <begin position="187"/>
        <end position="217"/>
    </location>
</feature>
<dbReference type="Proteomes" id="UP000196560">
    <property type="component" value="Unassembled WGS sequence"/>
</dbReference>
<evidence type="ECO:0000313" key="4">
    <source>
        <dbReference type="EMBL" id="OUN44406.1"/>
    </source>
</evidence>
<protein>
    <submittedName>
        <fullName evidence="4">Zinc ribbon domain-containing protein</fullName>
    </submittedName>
</protein>
<keyword evidence="5" id="KW-1185">Reference proteome</keyword>
<evidence type="ECO:0000256" key="1">
    <source>
        <dbReference type="SAM" id="MobiDB-lite"/>
    </source>
</evidence>
<dbReference type="EMBL" id="NFHO01000001">
    <property type="protein sequence ID" value="OUN44406.1"/>
    <property type="molecule type" value="Genomic_DNA"/>
</dbReference>
<gene>
    <name evidence="4" type="ORF">B5G21_00150</name>
</gene>
<evidence type="ECO:0000256" key="2">
    <source>
        <dbReference type="SAM" id="Phobius"/>
    </source>
</evidence>
<dbReference type="eggNOG" id="COG1198">
    <property type="taxonomic scope" value="Bacteria"/>
</dbReference>
<accession>A0A1Y3U6M6</accession>
<name>A0A1Y3U6M6_9ACTN</name>